<dbReference type="PATRIC" id="fig|1341157.4.peg.613"/>
<dbReference type="SMART" id="SM00388">
    <property type="entry name" value="HisKA"/>
    <property type="match status" value="1"/>
</dbReference>
<dbReference type="SMART" id="SM00387">
    <property type="entry name" value="HATPase_c"/>
    <property type="match status" value="1"/>
</dbReference>
<evidence type="ECO:0000259" key="15">
    <source>
        <dbReference type="PROSITE" id="PS50109"/>
    </source>
</evidence>
<dbReference type="PROSITE" id="PS50885">
    <property type="entry name" value="HAMP"/>
    <property type="match status" value="1"/>
</dbReference>
<evidence type="ECO:0000256" key="5">
    <source>
        <dbReference type="ARBA" id="ARBA00022553"/>
    </source>
</evidence>
<dbReference type="EC" id="2.7.13.3" evidence="3"/>
<dbReference type="InterPro" id="IPR036097">
    <property type="entry name" value="HisK_dim/P_sf"/>
</dbReference>
<reference evidence="17 18" key="1">
    <citation type="journal article" date="2014" name="PLoS ONE">
        <title>Rumen cellulosomics: divergent fiber-degrading strategies revealed by comparative genome-wide analysis of six ruminococcal strains.</title>
        <authorList>
            <person name="Dassa B."/>
            <person name="Borovok I."/>
            <person name="Ruimy-Israeli V."/>
            <person name="Lamed R."/>
            <person name="Flint H.J."/>
            <person name="Duncan S.H."/>
            <person name="Henrissat B."/>
            <person name="Coutinho P."/>
            <person name="Morrison M."/>
            <person name="Mosoni P."/>
            <person name="Yeoman C.J."/>
            <person name="White B.A."/>
            <person name="Bayer E.A."/>
        </authorList>
    </citation>
    <scope>NUCLEOTIDE SEQUENCE [LARGE SCALE GENOMIC DNA]</scope>
    <source>
        <strain evidence="17 18">007c</strain>
    </source>
</reference>
<keyword evidence="6" id="KW-0808">Transferase</keyword>
<dbReference type="Pfam" id="PF00512">
    <property type="entry name" value="HisKA"/>
    <property type="match status" value="1"/>
</dbReference>
<dbReference type="Proteomes" id="UP000019365">
    <property type="component" value="Unassembled WGS sequence"/>
</dbReference>
<proteinExistence type="predicted"/>
<dbReference type="InterPro" id="IPR003661">
    <property type="entry name" value="HisK_dim/P_dom"/>
</dbReference>
<dbReference type="PROSITE" id="PS50109">
    <property type="entry name" value="HIS_KIN"/>
    <property type="match status" value="1"/>
</dbReference>
<dbReference type="Gene3D" id="3.30.565.10">
    <property type="entry name" value="Histidine kinase-like ATPase, C-terminal domain"/>
    <property type="match status" value="1"/>
</dbReference>
<dbReference type="Gene3D" id="1.10.287.130">
    <property type="match status" value="1"/>
</dbReference>
<organism evidence="17 18">
    <name type="scientific">Ruminococcus flavefaciens 007c</name>
    <dbReference type="NCBI Taxonomy" id="1341157"/>
    <lineage>
        <taxon>Bacteria</taxon>
        <taxon>Bacillati</taxon>
        <taxon>Bacillota</taxon>
        <taxon>Clostridia</taxon>
        <taxon>Eubacteriales</taxon>
        <taxon>Oscillospiraceae</taxon>
        <taxon>Ruminococcus</taxon>
    </lineage>
</organism>
<dbReference type="RefSeq" id="WP_037297124.1">
    <property type="nucleotide sequence ID" value="NZ_ATAX01000009.1"/>
</dbReference>
<dbReference type="Gene3D" id="6.10.340.10">
    <property type="match status" value="1"/>
</dbReference>
<dbReference type="InterPro" id="IPR004358">
    <property type="entry name" value="Sig_transdc_His_kin-like_C"/>
</dbReference>
<dbReference type="InterPro" id="IPR005467">
    <property type="entry name" value="His_kinase_dom"/>
</dbReference>
<evidence type="ECO:0000313" key="18">
    <source>
        <dbReference type="Proteomes" id="UP000019365"/>
    </source>
</evidence>
<gene>
    <name evidence="17" type="ORF">RF007C_02330</name>
</gene>
<dbReference type="EMBL" id="ATAX01000009">
    <property type="protein sequence ID" value="EWM54735.1"/>
    <property type="molecule type" value="Genomic_DNA"/>
</dbReference>
<dbReference type="PANTHER" id="PTHR45528">
    <property type="entry name" value="SENSOR HISTIDINE KINASE CPXA"/>
    <property type="match status" value="1"/>
</dbReference>
<keyword evidence="10" id="KW-0067">ATP-binding</keyword>
<dbReference type="SUPFAM" id="SSF55874">
    <property type="entry name" value="ATPase domain of HSP90 chaperone/DNA topoisomerase II/histidine kinase"/>
    <property type="match status" value="1"/>
</dbReference>
<comment type="catalytic activity">
    <reaction evidence="1">
        <text>ATP + protein L-histidine = ADP + protein N-phospho-L-histidine.</text>
        <dbReference type="EC" id="2.7.13.3"/>
    </reaction>
</comment>
<dbReference type="GO" id="GO:0005886">
    <property type="term" value="C:plasma membrane"/>
    <property type="evidence" value="ECO:0007669"/>
    <property type="project" value="UniProtKB-SubCell"/>
</dbReference>
<evidence type="ECO:0000256" key="11">
    <source>
        <dbReference type="ARBA" id="ARBA00022989"/>
    </source>
</evidence>
<dbReference type="InterPro" id="IPR003660">
    <property type="entry name" value="HAMP_dom"/>
</dbReference>
<keyword evidence="7 14" id="KW-0812">Transmembrane</keyword>
<keyword evidence="9" id="KW-0418">Kinase</keyword>
<dbReference type="CDD" id="cd00075">
    <property type="entry name" value="HATPase"/>
    <property type="match status" value="1"/>
</dbReference>
<accession>W7V180</accession>
<feature type="domain" description="HAMP" evidence="16">
    <location>
        <begin position="102"/>
        <end position="154"/>
    </location>
</feature>
<dbReference type="OrthoDB" id="9780718at2"/>
<dbReference type="GO" id="GO:0005524">
    <property type="term" value="F:ATP binding"/>
    <property type="evidence" value="ECO:0007669"/>
    <property type="project" value="UniProtKB-KW"/>
</dbReference>
<dbReference type="SUPFAM" id="SSF47384">
    <property type="entry name" value="Homodimeric domain of signal transducing histidine kinase"/>
    <property type="match status" value="1"/>
</dbReference>
<evidence type="ECO:0000256" key="13">
    <source>
        <dbReference type="ARBA" id="ARBA00023136"/>
    </source>
</evidence>
<comment type="subcellular location">
    <subcellularLocation>
        <location evidence="2">Cell membrane</location>
        <topology evidence="2">Multi-pass membrane protein</topology>
    </subcellularLocation>
</comment>
<name>W7V180_RUMFL</name>
<evidence type="ECO:0000256" key="14">
    <source>
        <dbReference type="SAM" id="Phobius"/>
    </source>
</evidence>
<dbReference type="Pfam" id="PF02518">
    <property type="entry name" value="HATPase_c"/>
    <property type="match status" value="1"/>
</dbReference>
<dbReference type="InterPro" id="IPR050398">
    <property type="entry name" value="HssS/ArlS-like"/>
</dbReference>
<dbReference type="AlphaFoldDB" id="W7V180"/>
<dbReference type="InterPro" id="IPR003594">
    <property type="entry name" value="HATPase_dom"/>
</dbReference>
<keyword evidence="4" id="KW-1003">Cell membrane</keyword>
<evidence type="ECO:0000256" key="9">
    <source>
        <dbReference type="ARBA" id="ARBA00022777"/>
    </source>
</evidence>
<evidence type="ECO:0000313" key="17">
    <source>
        <dbReference type="EMBL" id="EWM54735.1"/>
    </source>
</evidence>
<dbReference type="PRINTS" id="PR00344">
    <property type="entry name" value="BCTRLSENSOR"/>
</dbReference>
<dbReference type="CDD" id="cd06225">
    <property type="entry name" value="HAMP"/>
    <property type="match status" value="1"/>
</dbReference>
<evidence type="ECO:0000256" key="4">
    <source>
        <dbReference type="ARBA" id="ARBA00022475"/>
    </source>
</evidence>
<evidence type="ECO:0000256" key="12">
    <source>
        <dbReference type="ARBA" id="ARBA00023012"/>
    </source>
</evidence>
<protein>
    <recommendedName>
        <fullName evidence="3">histidine kinase</fullName>
        <ecNumber evidence="3">2.7.13.3</ecNumber>
    </recommendedName>
</protein>
<evidence type="ECO:0000256" key="2">
    <source>
        <dbReference type="ARBA" id="ARBA00004651"/>
    </source>
</evidence>
<keyword evidence="13 14" id="KW-0472">Membrane</keyword>
<evidence type="ECO:0000256" key="7">
    <source>
        <dbReference type="ARBA" id="ARBA00022692"/>
    </source>
</evidence>
<feature type="transmembrane region" description="Helical" evidence="14">
    <location>
        <begin position="82"/>
        <end position="102"/>
    </location>
</feature>
<sequence length="383" mass="43003">MKSRIISISIFFMFLITAASALFIYNDKADYIPDANGGIIVAVNEVEQLIKMGETEQAAQKAAALKEELHDYSMPAPDSNKALIICIIGCVFVAVIFGYVYFSILRPFDKMKKFAEKIAQGNFDIPLDYERSNYFGSFTWAFDSMRREITKARACEREAIDNNKTVIATLSHDIKTPVSSIRAYAEGLDANLDSSPEKRRKYLSVIMRKCDEVSKLTNDLLLHSLADLDKLKMQPERFELISFMESSVKEIAAEQNDIHFISPDYTVEVFADKNRLMQITENLINNARKYAHTDITVSIEKTEKAVMINFRDSGSGILDEDMPFIFEKFYRGKNTGTEQGSGLGLYIVKYLTEAHNGEVSLRNAAGGGLEVTVSFPLKALSTS</sequence>
<dbReference type="GO" id="GO:0000155">
    <property type="term" value="F:phosphorelay sensor kinase activity"/>
    <property type="evidence" value="ECO:0007669"/>
    <property type="project" value="InterPro"/>
</dbReference>
<evidence type="ECO:0000259" key="16">
    <source>
        <dbReference type="PROSITE" id="PS50885"/>
    </source>
</evidence>
<dbReference type="SUPFAM" id="SSF158472">
    <property type="entry name" value="HAMP domain-like"/>
    <property type="match status" value="1"/>
</dbReference>
<keyword evidence="11 14" id="KW-1133">Transmembrane helix</keyword>
<evidence type="ECO:0000256" key="1">
    <source>
        <dbReference type="ARBA" id="ARBA00000085"/>
    </source>
</evidence>
<evidence type="ECO:0000256" key="3">
    <source>
        <dbReference type="ARBA" id="ARBA00012438"/>
    </source>
</evidence>
<dbReference type="CDD" id="cd00082">
    <property type="entry name" value="HisKA"/>
    <property type="match status" value="1"/>
</dbReference>
<dbReference type="PANTHER" id="PTHR45528:SF1">
    <property type="entry name" value="SENSOR HISTIDINE KINASE CPXA"/>
    <property type="match status" value="1"/>
</dbReference>
<keyword evidence="8" id="KW-0547">Nucleotide-binding</keyword>
<dbReference type="eggNOG" id="COG2205">
    <property type="taxonomic scope" value="Bacteria"/>
</dbReference>
<keyword evidence="12" id="KW-0902">Two-component regulatory system</keyword>
<evidence type="ECO:0000256" key="6">
    <source>
        <dbReference type="ARBA" id="ARBA00022679"/>
    </source>
</evidence>
<evidence type="ECO:0000256" key="8">
    <source>
        <dbReference type="ARBA" id="ARBA00022741"/>
    </source>
</evidence>
<comment type="caution">
    <text evidence="17">The sequence shown here is derived from an EMBL/GenBank/DDBJ whole genome shotgun (WGS) entry which is preliminary data.</text>
</comment>
<evidence type="ECO:0000256" key="10">
    <source>
        <dbReference type="ARBA" id="ARBA00022840"/>
    </source>
</evidence>
<dbReference type="InterPro" id="IPR036890">
    <property type="entry name" value="HATPase_C_sf"/>
</dbReference>
<feature type="domain" description="Histidine kinase" evidence="15">
    <location>
        <begin position="169"/>
        <end position="379"/>
    </location>
</feature>
<keyword evidence="5" id="KW-0597">Phosphoprotein</keyword>
<keyword evidence="18" id="KW-1185">Reference proteome</keyword>